<dbReference type="Proteomes" id="UP000546917">
    <property type="component" value="Unassembled WGS sequence"/>
</dbReference>
<feature type="transmembrane region" description="Helical" evidence="1">
    <location>
        <begin position="303"/>
        <end position="324"/>
    </location>
</feature>
<organism evidence="2 3">
    <name type="scientific">Ferroplasma acidiphilum</name>
    <dbReference type="NCBI Taxonomy" id="74969"/>
    <lineage>
        <taxon>Archaea</taxon>
        <taxon>Methanobacteriati</taxon>
        <taxon>Thermoplasmatota</taxon>
        <taxon>Thermoplasmata</taxon>
        <taxon>Thermoplasmatales</taxon>
        <taxon>Ferroplasmaceae</taxon>
        <taxon>Ferroplasma</taxon>
    </lineage>
</organism>
<protein>
    <submittedName>
        <fullName evidence="2">Uncharacterized protein</fullName>
    </submittedName>
</protein>
<keyword evidence="1" id="KW-0812">Transmembrane</keyword>
<evidence type="ECO:0000313" key="3">
    <source>
        <dbReference type="Proteomes" id="UP000546917"/>
    </source>
</evidence>
<sequence length="371" mass="40130">MNKKRIIIGVLMAAIFVILAFVPVADNIHSVQSNKAPGNISPQVAIGKYVVNKSQPTTTTNSNLSNKIAVSFSSWYMKNHVKENLPEISSTTGQSLFMQYINQSIAGKAYISQLTANEKSSFNKSNKMEVSSIESILHSGHKVPSVINGKDSMSYVLNIMADLPGGVSSDSGTWVMVTINYFVYHAPWWLGGWTVTYGEQDDFNELWAGSTAQKEYNSFEKYMTLDGIASGAAASGLTGYVLAGAIGGSWGGPVGTIVGAVVGIVAGLVIMHIDDAMTKLYESTYANEPSGNKYIWTYMMNDYYYPWITVVGSLASSIGFYGHLSNGNTVTIFQNTPLGVFGGVPGVVISGYFSSYVHYLGNKYGENNWVS</sequence>
<dbReference type="GeneID" id="84218231"/>
<reference evidence="2 3" key="1">
    <citation type="submission" date="2020-05" db="EMBL/GenBank/DDBJ databases">
        <authorList>
            <person name="Zhang R."/>
        </authorList>
    </citation>
    <scope>NUCLEOTIDE SEQUENCE [LARGE SCALE GENOMIC DNA]</scope>
    <source>
        <strain evidence="2 3">DSM 28986</strain>
    </source>
</reference>
<dbReference type="RefSeq" id="WP_081142988.1">
    <property type="nucleotide sequence ID" value="NZ_CP015363.1"/>
</dbReference>
<name>A0A7K4FMV4_9ARCH</name>
<gene>
    <name evidence="2" type="ORF">HLB00_05925</name>
</gene>
<comment type="caution">
    <text evidence="2">The sequence shown here is derived from an EMBL/GenBank/DDBJ whole genome shotgun (WGS) entry which is preliminary data.</text>
</comment>
<keyword evidence="1" id="KW-0472">Membrane</keyword>
<feature type="transmembrane region" description="Helical" evidence="1">
    <location>
        <begin position="254"/>
        <end position="273"/>
    </location>
</feature>
<dbReference type="AlphaFoldDB" id="A0A7K4FMV4"/>
<feature type="transmembrane region" description="Helical" evidence="1">
    <location>
        <begin position="228"/>
        <end position="248"/>
    </location>
</feature>
<keyword evidence="1" id="KW-1133">Transmembrane helix</keyword>
<feature type="transmembrane region" description="Helical" evidence="1">
    <location>
        <begin position="336"/>
        <end position="353"/>
    </location>
</feature>
<accession>A0A7K4FMV4</accession>
<dbReference type="OrthoDB" id="386894at2157"/>
<feature type="transmembrane region" description="Helical" evidence="1">
    <location>
        <begin position="6"/>
        <end position="25"/>
    </location>
</feature>
<evidence type="ECO:0000313" key="2">
    <source>
        <dbReference type="EMBL" id="NOL60370.1"/>
    </source>
</evidence>
<evidence type="ECO:0000256" key="1">
    <source>
        <dbReference type="SAM" id="Phobius"/>
    </source>
</evidence>
<proteinExistence type="predicted"/>
<dbReference type="EMBL" id="JABGBP010000199">
    <property type="protein sequence ID" value="NOL60370.1"/>
    <property type="molecule type" value="Genomic_DNA"/>
</dbReference>